<accession>A0ABS4XEU4</accession>
<protein>
    <submittedName>
        <fullName evidence="4">Uncharacterized lipoprotein YddW (UPF0748 family)</fullName>
    </submittedName>
</protein>
<dbReference type="Pfam" id="PF02638">
    <property type="entry name" value="GHL10"/>
    <property type="match status" value="1"/>
</dbReference>
<proteinExistence type="predicted"/>
<dbReference type="InterPro" id="IPR013783">
    <property type="entry name" value="Ig-like_fold"/>
</dbReference>
<comment type="caution">
    <text evidence="4">The sequence shown here is derived from an EMBL/GenBank/DDBJ whole genome shotgun (WGS) entry which is preliminary data.</text>
</comment>
<gene>
    <name evidence="4" type="ORF">JOF47_002342</name>
</gene>
<organism evidence="4 5">
    <name type="scientific">Paeniglutamicibacter kerguelensis</name>
    <dbReference type="NCBI Taxonomy" id="254788"/>
    <lineage>
        <taxon>Bacteria</taxon>
        <taxon>Bacillati</taxon>
        <taxon>Actinomycetota</taxon>
        <taxon>Actinomycetes</taxon>
        <taxon>Micrococcales</taxon>
        <taxon>Micrococcaceae</taxon>
        <taxon>Paeniglutamicibacter</taxon>
    </lineage>
</organism>
<dbReference type="InterPro" id="IPR017853">
    <property type="entry name" value="GH"/>
</dbReference>
<keyword evidence="5" id="KW-1185">Reference proteome</keyword>
<sequence length="553" mass="61106">MYLDELDTPHVRPEPGPPQSCGRRGFLTAALAGGALSLPLVGVAAPASAAAVRGRVYTVGKRDTALNKKYPRAEFRGMWVASVLNVDWPSKPGLPVAAQKAELRALLDLAVKRRLNTVLLQVRPSADRMWVSTLGEPWSKYLSGTQGKDPGYDPLAHAVAEAHRRALSLHAWINPYRVSMGTSLNSLVSTHPARKNPSWTFAHGGKRYYNPGIPAVRNYIISVIKDLVKRYDVDGIHFDDYFYPYPVSGVDIPDGETYKKYKGSYTSVADWRRNNVNVFVRDVHKAIHAAKPRVVFGISPFGIWRNRSSSTLGSATKGLEAYTSLYADSRAWVKNNWVDYMLPQLYWNQGFTVADYNVLVDWWAKQVAGTKVKLMIGEATYRVGAGGAWNDKNELRDHLTKTRSVPAVRGQAFYNATSVRANPLNAMGALAAAHYTRPALPLPLPNLRSTRPKTPAITSAVRTASGVKLSWKSSASGERIRFIAIWRWESTGSKMPNIQATGKNLRKVAARTATAQSWTDTGVVRGKRYWYMIQAISQTGMDSAKASAIFVKA</sequence>
<keyword evidence="4" id="KW-0449">Lipoprotein</keyword>
<dbReference type="PANTHER" id="PTHR43405">
    <property type="entry name" value="GLYCOSYL HYDROLASE DIGH"/>
    <property type="match status" value="1"/>
</dbReference>
<name>A0ABS4XEU4_9MICC</name>
<dbReference type="Proteomes" id="UP001296993">
    <property type="component" value="Unassembled WGS sequence"/>
</dbReference>
<evidence type="ECO:0000313" key="5">
    <source>
        <dbReference type="Proteomes" id="UP001296993"/>
    </source>
</evidence>
<dbReference type="RefSeq" id="WP_209998218.1">
    <property type="nucleotide sequence ID" value="NZ_BAAAJY010000010.1"/>
</dbReference>
<keyword evidence="1" id="KW-0732">Signal</keyword>
<feature type="domain" description="Glycosyl hydrolase-like 10" evidence="3">
    <location>
        <begin position="74"/>
        <end position="385"/>
    </location>
</feature>
<dbReference type="PANTHER" id="PTHR43405:SF1">
    <property type="entry name" value="GLYCOSYL HYDROLASE DIGH"/>
    <property type="match status" value="1"/>
</dbReference>
<evidence type="ECO:0000256" key="2">
    <source>
        <dbReference type="SAM" id="MobiDB-lite"/>
    </source>
</evidence>
<feature type="region of interest" description="Disordered" evidence="2">
    <location>
        <begin position="1"/>
        <end position="22"/>
    </location>
</feature>
<reference evidence="4 5" key="1">
    <citation type="submission" date="2021-03" db="EMBL/GenBank/DDBJ databases">
        <title>Sequencing the genomes of 1000 actinobacteria strains.</title>
        <authorList>
            <person name="Klenk H.-P."/>
        </authorList>
    </citation>
    <scope>NUCLEOTIDE SEQUENCE [LARGE SCALE GENOMIC DNA]</scope>
    <source>
        <strain evidence="4 5">DSM 15797</strain>
    </source>
</reference>
<dbReference type="SUPFAM" id="SSF51445">
    <property type="entry name" value="(Trans)glycosidases"/>
    <property type="match status" value="1"/>
</dbReference>
<dbReference type="InterPro" id="IPR006311">
    <property type="entry name" value="TAT_signal"/>
</dbReference>
<dbReference type="EMBL" id="JAGIOF010000001">
    <property type="protein sequence ID" value="MBP2386831.1"/>
    <property type="molecule type" value="Genomic_DNA"/>
</dbReference>
<dbReference type="Gene3D" id="3.20.20.80">
    <property type="entry name" value="Glycosidases"/>
    <property type="match status" value="1"/>
</dbReference>
<dbReference type="PROSITE" id="PS51318">
    <property type="entry name" value="TAT"/>
    <property type="match status" value="1"/>
</dbReference>
<dbReference type="InterPro" id="IPR003790">
    <property type="entry name" value="GHL10"/>
</dbReference>
<dbReference type="InterPro" id="IPR052177">
    <property type="entry name" value="Divisome_Glycosyl_Hydrolase"/>
</dbReference>
<evidence type="ECO:0000313" key="4">
    <source>
        <dbReference type="EMBL" id="MBP2386831.1"/>
    </source>
</evidence>
<dbReference type="Gene3D" id="2.60.40.10">
    <property type="entry name" value="Immunoglobulins"/>
    <property type="match status" value="1"/>
</dbReference>
<evidence type="ECO:0000256" key="1">
    <source>
        <dbReference type="ARBA" id="ARBA00022729"/>
    </source>
</evidence>
<evidence type="ECO:0000259" key="3">
    <source>
        <dbReference type="Pfam" id="PF02638"/>
    </source>
</evidence>